<dbReference type="Proteomes" id="UP000001844">
    <property type="component" value="Chromosome"/>
</dbReference>
<dbReference type="GO" id="GO:0016874">
    <property type="term" value="F:ligase activity"/>
    <property type="evidence" value="ECO:0007669"/>
    <property type="project" value="UniProtKB-KW"/>
</dbReference>
<comment type="function">
    <text evidence="2">Hydrolyzes RNA 2',3'-cyclic phosphodiester to an RNA 2'-phosphomonoester.</text>
</comment>
<dbReference type="STRING" id="472759.Nhal_1117"/>
<feature type="active site" description="Proton donor" evidence="2">
    <location>
        <position position="47"/>
    </location>
</feature>
<feature type="short sequence motif" description="HXTX 2" evidence="2">
    <location>
        <begin position="129"/>
        <end position="132"/>
    </location>
</feature>
<dbReference type="GO" id="GO:0008664">
    <property type="term" value="F:RNA 2',3'-cyclic 3'-phosphodiesterase activity"/>
    <property type="evidence" value="ECO:0007669"/>
    <property type="project" value="UniProtKB-EC"/>
</dbReference>
<dbReference type="KEGG" id="nhl:Nhal_1117"/>
<comment type="catalytic activity">
    <reaction evidence="2">
        <text>a 3'-end 2',3'-cyclophospho-ribonucleotide-RNA + H2O = a 3'-end 2'-phospho-ribonucleotide-RNA + H(+)</text>
        <dbReference type="Rhea" id="RHEA:11828"/>
        <dbReference type="Rhea" id="RHEA-COMP:10464"/>
        <dbReference type="Rhea" id="RHEA-COMP:17353"/>
        <dbReference type="ChEBI" id="CHEBI:15377"/>
        <dbReference type="ChEBI" id="CHEBI:15378"/>
        <dbReference type="ChEBI" id="CHEBI:83064"/>
        <dbReference type="ChEBI" id="CHEBI:173113"/>
        <dbReference type="EC" id="3.1.4.58"/>
    </reaction>
</comment>
<feature type="active site" description="Proton acceptor" evidence="2">
    <location>
        <position position="129"/>
    </location>
</feature>
<dbReference type="InterPro" id="IPR004175">
    <property type="entry name" value="RNA_CPDase"/>
</dbReference>
<sequence length="179" mass="20218">MSLNSPTETQRLFFALWPEQALQESLARIARQVLGKQGKRVRPENLHLTLVFLGSMTAQQRACAEAVADTIVGSPFTLQLEQIGHWPRPRVVWCAAEETPEPLIELVKQLNQGLTACGYQPETRPYRAHMTLARKVAGRFPTTRVAPLVWQVDHFCLVQSVTHPSGVQYQVLRTWPLVI</sequence>
<dbReference type="AlphaFoldDB" id="D5BZJ3"/>
<dbReference type="RefSeq" id="WP_013032180.1">
    <property type="nucleotide sequence ID" value="NC_013960.1"/>
</dbReference>
<dbReference type="HAMAP" id="MF_01940">
    <property type="entry name" value="RNA_CPDase"/>
    <property type="match status" value="1"/>
</dbReference>
<dbReference type="NCBIfam" id="TIGR02258">
    <property type="entry name" value="2_5_ligase"/>
    <property type="match status" value="1"/>
</dbReference>
<keyword evidence="4" id="KW-1185">Reference proteome</keyword>
<evidence type="ECO:0000313" key="4">
    <source>
        <dbReference type="Proteomes" id="UP000001844"/>
    </source>
</evidence>
<proteinExistence type="inferred from homology"/>
<dbReference type="HOGENOM" id="CLU_081251_2_1_6"/>
<dbReference type="Gene3D" id="3.90.1140.10">
    <property type="entry name" value="Cyclic phosphodiesterase"/>
    <property type="match status" value="1"/>
</dbReference>
<feature type="short sequence motif" description="HXTX 1" evidence="2">
    <location>
        <begin position="47"/>
        <end position="50"/>
    </location>
</feature>
<comment type="similarity">
    <text evidence="2">Belongs to the 2H phosphoesterase superfamily. ThpR family.</text>
</comment>
<accession>D5BZJ3</accession>
<dbReference type="PANTHER" id="PTHR35561">
    <property type="entry name" value="RNA 2',3'-CYCLIC PHOSPHODIESTERASE"/>
    <property type="match status" value="1"/>
</dbReference>
<dbReference type="GO" id="GO:0004113">
    <property type="term" value="F:2',3'-cyclic-nucleotide 3'-phosphodiesterase activity"/>
    <property type="evidence" value="ECO:0007669"/>
    <property type="project" value="InterPro"/>
</dbReference>
<evidence type="ECO:0000256" key="2">
    <source>
        <dbReference type="HAMAP-Rule" id="MF_01940"/>
    </source>
</evidence>
<keyword evidence="3" id="KW-0436">Ligase</keyword>
<reference evidence="4" key="1">
    <citation type="submission" date="2010-04" db="EMBL/GenBank/DDBJ databases">
        <title>Complete genome sequence of Nitrosococcus halophilus Nc4, a salt-adapted, aerobic obligate ammonia-oxidizing sulfur purple bacterium.</title>
        <authorList>
            <consortium name="US DOE Joint Genome Institute"/>
            <person name="Campbell M.A."/>
            <person name="Malfatti S.A."/>
            <person name="Chain P.S.G."/>
            <person name="Heidelberg J.F."/>
            <person name="Ward B.B."/>
            <person name="Klotz M.G."/>
        </authorList>
    </citation>
    <scope>NUCLEOTIDE SEQUENCE [LARGE SCALE GENOMIC DNA]</scope>
    <source>
        <strain evidence="4">Nc4</strain>
    </source>
</reference>
<protein>
    <recommendedName>
        <fullName evidence="2">RNA 2',3'-cyclic phosphodiesterase</fullName>
        <shortName evidence="2">RNA 2',3'-CPDase</shortName>
        <ecNumber evidence="2">3.1.4.58</ecNumber>
    </recommendedName>
</protein>
<evidence type="ECO:0000313" key="3">
    <source>
        <dbReference type="EMBL" id="ADE14288.1"/>
    </source>
</evidence>
<evidence type="ECO:0000256" key="1">
    <source>
        <dbReference type="ARBA" id="ARBA00022801"/>
    </source>
</evidence>
<name>D5BZJ3_NITHN</name>
<dbReference type="EMBL" id="CP001798">
    <property type="protein sequence ID" value="ADE14288.1"/>
    <property type="molecule type" value="Genomic_DNA"/>
</dbReference>
<dbReference type="InterPro" id="IPR009097">
    <property type="entry name" value="Cyclic_Pdiesterase"/>
</dbReference>
<organism evidence="3 4">
    <name type="scientific">Nitrosococcus halophilus (strain Nc4)</name>
    <dbReference type="NCBI Taxonomy" id="472759"/>
    <lineage>
        <taxon>Bacteria</taxon>
        <taxon>Pseudomonadati</taxon>
        <taxon>Pseudomonadota</taxon>
        <taxon>Gammaproteobacteria</taxon>
        <taxon>Chromatiales</taxon>
        <taxon>Chromatiaceae</taxon>
        <taxon>Nitrosococcus</taxon>
    </lineage>
</organism>
<dbReference type="EC" id="3.1.4.58" evidence="2"/>
<keyword evidence="1 2" id="KW-0378">Hydrolase</keyword>
<dbReference type="PANTHER" id="PTHR35561:SF1">
    <property type="entry name" value="RNA 2',3'-CYCLIC PHOSPHODIESTERASE"/>
    <property type="match status" value="1"/>
</dbReference>
<dbReference type="eggNOG" id="COG1514">
    <property type="taxonomic scope" value="Bacteria"/>
</dbReference>
<dbReference type="SUPFAM" id="SSF55144">
    <property type="entry name" value="LigT-like"/>
    <property type="match status" value="1"/>
</dbReference>
<gene>
    <name evidence="3" type="ordered locus">Nhal_1117</name>
</gene>
<dbReference type="Pfam" id="PF13563">
    <property type="entry name" value="2_5_RNA_ligase2"/>
    <property type="match status" value="1"/>
</dbReference>